<dbReference type="KEGG" id="esi:Exig_2131"/>
<dbReference type="HOGENOM" id="CLU_265548_0_0_9"/>
<evidence type="ECO:0000313" key="3">
    <source>
        <dbReference type="EMBL" id="ACB61583.1"/>
    </source>
</evidence>
<reference evidence="3 4" key="1">
    <citation type="journal article" date="2006" name="Extremophiles">
        <title>Characterization of Exiguobacterium isolates from the Siberian permafrost. Description of Exiguobacterium sibiricum sp. nov.</title>
        <authorList>
            <person name="Rodrigues D.F."/>
            <person name="Goris J."/>
            <person name="Vishnivetskaya T."/>
            <person name="Gilichinsky D."/>
            <person name="Thomashow M.F."/>
            <person name="Tiedje J.M."/>
        </authorList>
    </citation>
    <scope>NUCLEOTIDE SEQUENCE [LARGE SCALE GENOMIC DNA]</scope>
    <source>
        <strain evidence="4">DSM 17290 / CIP 109462 / JCM 13490 / 255-15</strain>
    </source>
</reference>
<dbReference type="AlphaFoldDB" id="B1YJU5"/>
<feature type="domain" description="GEVED" evidence="2">
    <location>
        <begin position="229"/>
        <end position="280"/>
    </location>
</feature>
<dbReference type="eggNOG" id="COG5492">
    <property type="taxonomic scope" value="Bacteria"/>
</dbReference>
<dbReference type="OrthoDB" id="38701at2"/>
<reference evidence="3 4" key="2">
    <citation type="journal article" date="2008" name="BMC Genomics">
        <title>Architecture of thermal adaptation in an Exiguobacterium sibiricum strain isolated from 3 million year old permafrost: a genome and transcriptome approach.</title>
        <authorList>
            <person name="Rodrigues D.F."/>
            <person name="Ivanova N."/>
            <person name="He Z."/>
            <person name="Huebner M."/>
            <person name="Zhou J."/>
            <person name="Tiedje J.M."/>
        </authorList>
    </citation>
    <scope>NUCLEOTIDE SEQUENCE [LARGE SCALE GENOMIC DNA]</scope>
    <source>
        <strain evidence="4">DSM 17290 / CIP 109462 / JCM 13490 / 255-15</strain>
    </source>
</reference>
<dbReference type="InterPro" id="IPR045474">
    <property type="entry name" value="GEVED"/>
</dbReference>
<dbReference type="SUPFAM" id="SSF49373">
    <property type="entry name" value="Invasin/intimin cell-adhesion fragments"/>
    <property type="match status" value="1"/>
</dbReference>
<dbReference type="Gene3D" id="2.60.40.1080">
    <property type="match status" value="1"/>
</dbReference>
<dbReference type="InterPro" id="IPR008964">
    <property type="entry name" value="Invasin/intimin_cell_adhesion"/>
</dbReference>
<dbReference type="RefSeq" id="WP_012371000.1">
    <property type="nucleotide sequence ID" value="NC_010556.1"/>
</dbReference>
<evidence type="ECO:0000313" key="4">
    <source>
        <dbReference type="Proteomes" id="UP000001681"/>
    </source>
</evidence>
<reference evidence="4" key="3">
    <citation type="submission" date="2008-04" db="EMBL/GenBank/DDBJ databases">
        <title>Complete sequence of chromosome of Exiguobacterium sibiricum 255-15.</title>
        <authorList>
            <consortium name="US DOE Joint Genome Institute"/>
            <person name="Copeland A."/>
            <person name="Lucas S."/>
            <person name="Lapidus A."/>
            <person name="Glavina del Rio T."/>
            <person name="Dalin E."/>
            <person name="Tice H."/>
            <person name="Bruce D."/>
            <person name="Goodwin L."/>
            <person name="Pitluck S."/>
            <person name="Kiss H."/>
            <person name="Chertkov O."/>
            <person name="Monk C."/>
            <person name="Brettin T."/>
            <person name="Detter J.C."/>
            <person name="Han C."/>
            <person name="Kuske C.R."/>
            <person name="Schmutz J."/>
            <person name="Larimer F."/>
            <person name="Land M."/>
            <person name="Hauser L."/>
            <person name="Kyrpides N."/>
            <person name="Mikhailova N."/>
            <person name="Vishnivetskaya T."/>
            <person name="Rodrigues D.F."/>
            <person name="Gilichinsky D."/>
            <person name="Tiedje J."/>
            <person name="Richardson P."/>
        </authorList>
    </citation>
    <scope>NUCLEOTIDE SEQUENCE [LARGE SCALE GENOMIC DNA]</scope>
    <source>
        <strain evidence="4">DSM 17290 / CIP 109462 / JCM 13490 / 255-15</strain>
    </source>
</reference>
<sequence length="1193" mass="131360">MQRWVRLFLVSLLIFTSITYIQPPHTKAAAGEKFKILEIRDAWSATNRIDPNTVITSMLTGLDTSRYEIKMMTVKELNASRFPLDGAFDAIVFDPSAFSGTDRYSMTVSDTKKNHNTNKVENDITKLKANEIQNAYVKKGLPVFLHQDVLTHSSSNFTAIFKETPVYTDLSIVISRLKLQKVVRPRLEGVSVQQKGTALTGVDKGTTAVPNVPIDFTYTTSAENTNQLVRLYIDFDSNDQFEESEKVDEKPAGKTGTLSYTFDAPSYTGPRNWMIRVSSSDDLRDYKTGSFLMKDQVAEAKILQVTRTGTTGSINGFMNTGTLLKQDGFYDFNVEVITADTFNQTYSTKNLNTAYDMLIFGFQDSYGAASLSDAASNAILGFTNTGQGLMLSHDTIFRPNQSASPELFWEKKFAGLAGQKNFTNMGYAAPRTSGQAVKQNDGVMTSYPFTLGNSVQIATTHNQYFGLDLEQPDLIPWYNIRENNLASTNQDAGRTIGDARNHYYMYTKGNVTYSGAGHTSTFNQQQEKELFSNTMYRAFIGANHKPLLKNILPENQASYLDNEPLTISYKVNDYDLRDRELKTRIYIDNEKVYENDKLKNNSFVSETFTGKLAGKTSAVIRIEAEDQRGAKTIETRTIQVVQPSASSPFTLSRSIDPATIPQGETADITYTVKTSPMLQKDAIGNNGYIMGQFSVTMEDILFSEDFPGNVEVISATGLGNVKIVNQKLTGNVPDIEYDEAIAGVQKGLWIAKPSELTFTVKVRAKDAAGVHLFDKKDNSMTSTKTVYRDKKNGVDKSKSVANDAQAFPTLGYALSTRYATEAKIPSVRIDINTPSYKVLPDINPAGSQYGTLKWSIADTSIATINQEGIIVPKKIGTTDIKLIVPVANGKELVATSKLTINDVFGGLIVRDVPNVLYVGQTKAMTGDAIMLSGTDAPIKWIVTNPGFVESKGKDTDTLSLTGIKPGMLTVQAVVPATAGATTYLAQSQVYTIEVKVPELTVNPSNLELWVGTTKDVTATFSPDIRLPFVLSKISDAIELTAAGTGYTVKGLTGTPNGPIDVLLQLKDFPDTQAITKINVRENPLTLTANDLTMTLQDDQKRPLLNWLPVTTTERFYRLEVLQGKEYVKTDATAQTLKALRPGVARVKVTALKEDKTVFEVLKDGEKEKQPLTTTFKVTISSEESAGESDTDVY</sequence>
<dbReference type="EMBL" id="CP001022">
    <property type="protein sequence ID" value="ACB61583.1"/>
    <property type="molecule type" value="Genomic_DNA"/>
</dbReference>
<dbReference type="Proteomes" id="UP000001681">
    <property type="component" value="Chromosome"/>
</dbReference>
<accession>B1YJU5</accession>
<protein>
    <recommendedName>
        <fullName evidence="2">GEVED domain-containing protein</fullName>
    </recommendedName>
</protein>
<gene>
    <name evidence="3" type="ordered locus">Exig_2131</name>
</gene>
<dbReference type="STRING" id="262543.Exig_2131"/>
<keyword evidence="4" id="KW-1185">Reference proteome</keyword>
<feature type="signal peptide" evidence="1">
    <location>
        <begin position="1"/>
        <end position="21"/>
    </location>
</feature>
<feature type="chain" id="PRO_5039601889" description="GEVED domain-containing protein" evidence="1">
    <location>
        <begin position="22"/>
        <end position="1193"/>
    </location>
</feature>
<dbReference type="Pfam" id="PF20009">
    <property type="entry name" value="GEVED"/>
    <property type="match status" value="1"/>
</dbReference>
<organism evidence="3 4">
    <name type="scientific">Exiguobacterium sibiricum (strain DSM 17290 / CCUG 55495 / CIP 109462 / JCM 13490 / 255-15)</name>
    <dbReference type="NCBI Taxonomy" id="262543"/>
    <lineage>
        <taxon>Bacteria</taxon>
        <taxon>Bacillati</taxon>
        <taxon>Bacillota</taxon>
        <taxon>Bacilli</taxon>
        <taxon>Bacillales</taxon>
        <taxon>Bacillales Family XII. Incertae Sedis</taxon>
        <taxon>Exiguobacterium</taxon>
    </lineage>
</organism>
<evidence type="ECO:0000256" key="1">
    <source>
        <dbReference type="SAM" id="SignalP"/>
    </source>
</evidence>
<evidence type="ECO:0000259" key="2">
    <source>
        <dbReference type="Pfam" id="PF20009"/>
    </source>
</evidence>
<keyword evidence="1" id="KW-0732">Signal</keyword>
<name>B1YJU5_EXIS2</name>
<proteinExistence type="predicted"/>